<dbReference type="Pfam" id="PF01636">
    <property type="entry name" value="APH"/>
    <property type="match status" value="1"/>
</dbReference>
<name>A0A512H6B3_9PROT</name>
<reference evidence="2 3" key="1">
    <citation type="submission" date="2019-07" db="EMBL/GenBank/DDBJ databases">
        <title>Whole genome shotgun sequence of Rhodospirillum oryzae NBRC 107573.</title>
        <authorList>
            <person name="Hosoyama A."/>
            <person name="Uohara A."/>
            <person name="Ohji S."/>
            <person name="Ichikawa N."/>
        </authorList>
    </citation>
    <scope>NUCLEOTIDE SEQUENCE [LARGE SCALE GENOMIC DNA]</scope>
    <source>
        <strain evidence="2 3">NBRC 107573</strain>
    </source>
</reference>
<keyword evidence="2" id="KW-0808">Transferase</keyword>
<dbReference type="InterPro" id="IPR011009">
    <property type="entry name" value="Kinase-like_dom_sf"/>
</dbReference>
<evidence type="ECO:0000313" key="2">
    <source>
        <dbReference type="EMBL" id="GEO80930.1"/>
    </source>
</evidence>
<keyword evidence="3" id="KW-1185">Reference proteome</keyword>
<dbReference type="RefSeq" id="WP_147162976.1">
    <property type="nucleotide sequence ID" value="NZ_BJZO01000022.1"/>
</dbReference>
<sequence length="357" mass="38875">MTGACLPPLSALDPAERAARRRSLLERAGWGEASAHPLAGDASFRHYERLRRPDGASAILMDAPPPHEDTRPFHALADHLNALGFSAPAVWAAEPEAGFLLLEDLGNDTYTRLLARGADEEVLYTLAVDTLCALQALPAARAIPAGLAPYDEPRLRAEARLFPDWYLPACGVKVSPEALKAFDALWEPLAVVANALPPTLVLRDFHVDNLLYLPERPGIKACGLLDFQDALAGPPTYDLLSLLEDARRDIDPDRIARLRARALATRPDLDPEAFSASWAVLAAQRHLKVIGIFTRLDRRDGKPAYLAHLPRLLRLLDASLTHPVLAPLARWLERHAPDPAARLPAPLVPAAASPRVA</sequence>
<dbReference type="SUPFAM" id="SSF56112">
    <property type="entry name" value="Protein kinase-like (PK-like)"/>
    <property type="match status" value="1"/>
</dbReference>
<organism evidence="2 3">
    <name type="scientific">Pararhodospirillum oryzae</name>
    <dbReference type="NCBI Taxonomy" id="478448"/>
    <lineage>
        <taxon>Bacteria</taxon>
        <taxon>Pseudomonadati</taxon>
        <taxon>Pseudomonadota</taxon>
        <taxon>Alphaproteobacteria</taxon>
        <taxon>Rhodospirillales</taxon>
        <taxon>Rhodospirillaceae</taxon>
        <taxon>Pararhodospirillum</taxon>
    </lineage>
</organism>
<evidence type="ECO:0000259" key="1">
    <source>
        <dbReference type="Pfam" id="PF01636"/>
    </source>
</evidence>
<dbReference type="Gene3D" id="3.90.1200.10">
    <property type="match status" value="1"/>
</dbReference>
<gene>
    <name evidence="2" type="ORF">ROR02_10610</name>
</gene>
<feature type="domain" description="Aminoglycoside phosphotransferase" evidence="1">
    <location>
        <begin position="36"/>
        <end position="267"/>
    </location>
</feature>
<accession>A0A512H6B3</accession>
<dbReference type="EMBL" id="BJZO01000022">
    <property type="protein sequence ID" value="GEO80930.1"/>
    <property type="molecule type" value="Genomic_DNA"/>
</dbReference>
<dbReference type="GO" id="GO:0016740">
    <property type="term" value="F:transferase activity"/>
    <property type="evidence" value="ECO:0007669"/>
    <property type="project" value="UniProtKB-KW"/>
</dbReference>
<dbReference type="AlphaFoldDB" id="A0A512H6B3"/>
<evidence type="ECO:0000313" key="3">
    <source>
        <dbReference type="Proteomes" id="UP000321567"/>
    </source>
</evidence>
<proteinExistence type="predicted"/>
<dbReference type="Gene3D" id="3.30.200.20">
    <property type="entry name" value="Phosphorylase Kinase, domain 1"/>
    <property type="match status" value="1"/>
</dbReference>
<dbReference type="InterPro" id="IPR002575">
    <property type="entry name" value="Aminoglycoside_PTrfase"/>
</dbReference>
<dbReference type="OrthoDB" id="9809275at2"/>
<dbReference type="Proteomes" id="UP000321567">
    <property type="component" value="Unassembled WGS sequence"/>
</dbReference>
<protein>
    <submittedName>
        <fullName evidence="2">Aminoglycoside phosphotransferase</fullName>
    </submittedName>
</protein>
<comment type="caution">
    <text evidence="2">The sequence shown here is derived from an EMBL/GenBank/DDBJ whole genome shotgun (WGS) entry which is preliminary data.</text>
</comment>